<accession>A0A0A8ZLZ4</accession>
<sequence>MIKMLVLGGLISSRSLSILIYHLVLDCHTSLPSILNPCYTSNKLVYILLDNTPMMHEKILVAL</sequence>
<feature type="signal peptide" evidence="1">
    <location>
        <begin position="1"/>
        <end position="17"/>
    </location>
</feature>
<keyword evidence="1" id="KW-0732">Signal</keyword>
<reference evidence="2" key="2">
    <citation type="journal article" date="2015" name="Data Brief">
        <title>Shoot transcriptome of the giant reed, Arundo donax.</title>
        <authorList>
            <person name="Barrero R.A."/>
            <person name="Guerrero F.D."/>
            <person name="Moolhuijzen P."/>
            <person name="Goolsby J.A."/>
            <person name="Tidwell J."/>
            <person name="Bellgard S.E."/>
            <person name="Bellgard M.I."/>
        </authorList>
    </citation>
    <scope>NUCLEOTIDE SEQUENCE</scope>
    <source>
        <tissue evidence="2">Shoot tissue taken approximately 20 cm above the soil surface</tissue>
    </source>
</reference>
<reference evidence="2" key="1">
    <citation type="submission" date="2014-09" db="EMBL/GenBank/DDBJ databases">
        <authorList>
            <person name="Magalhaes I.L.F."/>
            <person name="Oliveira U."/>
            <person name="Santos F.R."/>
            <person name="Vidigal T.H.D.A."/>
            <person name="Brescovit A.D."/>
            <person name="Santos A.J."/>
        </authorList>
    </citation>
    <scope>NUCLEOTIDE SEQUENCE</scope>
    <source>
        <tissue evidence="2">Shoot tissue taken approximately 20 cm above the soil surface</tissue>
    </source>
</reference>
<proteinExistence type="predicted"/>
<evidence type="ECO:0000256" key="1">
    <source>
        <dbReference type="SAM" id="SignalP"/>
    </source>
</evidence>
<dbReference type="AlphaFoldDB" id="A0A0A8ZLZ4"/>
<evidence type="ECO:0000313" key="2">
    <source>
        <dbReference type="EMBL" id="JAD39826.1"/>
    </source>
</evidence>
<feature type="chain" id="PRO_5002062275" evidence="1">
    <location>
        <begin position="18"/>
        <end position="63"/>
    </location>
</feature>
<organism evidence="2">
    <name type="scientific">Arundo donax</name>
    <name type="common">Giant reed</name>
    <name type="synonym">Donax arundinaceus</name>
    <dbReference type="NCBI Taxonomy" id="35708"/>
    <lineage>
        <taxon>Eukaryota</taxon>
        <taxon>Viridiplantae</taxon>
        <taxon>Streptophyta</taxon>
        <taxon>Embryophyta</taxon>
        <taxon>Tracheophyta</taxon>
        <taxon>Spermatophyta</taxon>
        <taxon>Magnoliopsida</taxon>
        <taxon>Liliopsida</taxon>
        <taxon>Poales</taxon>
        <taxon>Poaceae</taxon>
        <taxon>PACMAD clade</taxon>
        <taxon>Arundinoideae</taxon>
        <taxon>Arundineae</taxon>
        <taxon>Arundo</taxon>
    </lineage>
</organism>
<dbReference type="EMBL" id="GBRH01258069">
    <property type="protein sequence ID" value="JAD39826.1"/>
    <property type="molecule type" value="Transcribed_RNA"/>
</dbReference>
<name>A0A0A8ZLZ4_ARUDO</name>
<protein>
    <submittedName>
        <fullName evidence="2">Uncharacterized protein</fullName>
    </submittedName>
</protein>